<name>E3D0P5_9BACT</name>
<dbReference type="InterPro" id="IPR029033">
    <property type="entry name" value="His_PPase_superfam"/>
</dbReference>
<dbReference type="AlphaFoldDB" id="E3D0P5"/>
<evidence type="ECO:0000256" key="1">
    <source>
        <dbReference type="ARBA" id="ARBA00023152"/>
    </source>
</evidence>
<reference evidence="5 6" key="1">
    <citation type="journal article" date="2010" name="Stand. Genomic Sci.">
        <title>Non-contiguous finished genome sequence of Aminomonas paucivorans type strain (GLU-3).</title>
        <authorList>
            <person name="Pitluck S."/>
            <person name="Yasawong M."/>
            <person name="Held B."/>
            <person name="Lapidus A."/>
            <person name="Nolan M."/>
            <person name="Copeland A."/>
            <person name="Lucas S."/>
            <person name="Del Rio T.G."/>
            <person name="Tice H."/>
            <person name="Cheng J.F."/>
            <person name="Chertkov O."/>
            <person name="Goodwin L."/>
            <person name="Tapia R."/>
            <person name="Han C."/>
            <person name="Liolios K."/>
            <person name="Ivanova N."/>
            <person name="Mavromatis K."/>
            <person name="Ovchinnikova G."/>
            <person name="Pati A."/>
            <person name="Chen A."/>
            <person name="Palaniappan K."/>
            <person name="Land M."/>
            <person name="Hauser L."/>
            <person name="Chang Y.J."/>
            <person name="Jeffries C.D."/>
            <person name="Pukall R."/>
            <person name="Spring S."/>
            <person name="Rohde M."/>
            <person name="Sikorski J."/>
            <person name="Goker M."/>
            <person name="Woyke T."/>
            <person name="Bristow J."/>
            <person name="Eisen J.A."/>
            <person name="Markowitz V."/>
            <person name="Hugenholtz P."/>
            <person name="Kyrpides N.C."/>
            <person name="Klenk H.P."/>
        </authorList>
    </citation>
    <scope>NUCLEOTIDE SEQUENCE [LARGE SCALE GENOMIC DNA]</scope>
    <source>
        <strain evidence="5 6">DSM 12260</strain>
    </source>
</reference>
<dbReference type="EMBL" id="CM001022">
    <property type="protein sequence ID" value="EFQ23866.1"/>
    <property type="molecule type" value="Genomic_DNA"/>
</dbReference>
<evidence type="ECO:0000256" key="2">
    <source>
        <dbReference type="ARBA" id="ARBA00023235"/>
    </source>
</evidence>
<sequence>MRLFLVRHGETNWNREGRFQGQQDTPLNLRGLEQARRVAERLRGHPFALVVSSPLSRALQTARAIHGASDSPVPLQVDEGLTEIHHGDWEGRLAQEVRATWPSLLDRWHERPEEVRMPGPGGETLEEVRDRAVAAAERLAVTCPEEGDLCLASHDAVLKVLLCHWMGAPLGSFWRFVIPNGGLNLVELRAGKPPRLLLLGDASHLEEGFHREEQKGL</sequence>
<evidence type="ECO:0000313" key="5">
    <source>
        <dbReference type="EMBL" id="EFQ23866.1"/>
    </source>
</evidence>
<keyword evidence="6" id="KW-1185">Reference proteome</keyword>
<dbReference type="Pfam" id="PF00300">
    <property type="entry name" value="His_Phos_1"/>
    <property type="match status" value="1"/>
</dbReference>
<gene>
    <name evidence="5" type="ORF">Apau_1447</name>
</gene>
<dbReference type="SUPFAM" id="SSF53254">
    <property type="entry name" value="Phosphoglycerate mutase-like"/>
    <property type="match status" value="1"/>
</dbReference>
<dbReference type="Gene3D" id="3.40.50.1240">
    <property type="entry name" value="Phosphoglycerate mutase-like"/>
    <property type="match status" value="1"/>
</dbReference>
<dbReference type="PANTHER" id="PTHR48100">
    <property type="entry name" value="BROAD-SPECIFICITY PHOSPHATASE YOR283W-RELATED"/>
    <property type="match status" value="1"/>
</dbReference>
<evidence type="ECO:0000313" key="6">
    <source>
        <dbReference type="Proteomes" id="UP000005096"/>
    </source>
</evidence>
<protein>
    <submittedName>
        <fullName evidence="5">Phosphoglycerate mutase</fullName>
    </submittedName>
</protein>
<dbReference type="InterPro" id="IPR001345">
    <property type="entry name" value="PG/BPGM_mutase_AS"/>
</dbReference>
<dbReference type="SMART" id="SM00855">
    <property type="entry name" value="PGAM"/>
    <property type="match status" value="1"/>
</dbReference>
<dbReference type="PANTHER" id="PTHR48100:SF1">
    <property type="entry name" value="HISTIDINE PHOSPHATASE FAMILY PROTEIN-RELATED"/>
    <property type="match status" value="1"/>
</dbReference>
<keyword evidence="1" id="KW-0324">Glycolysis</keyword>
<dbReference type="GO" id="GO:0005737">
    <property type="term" value="C:cytoplasm"/>
    <property type="evidence" value="ECO:0007669"/>
    <property type="project" value="TreeGrafter"/>
</dbReference>
<dbReference type="GO" id="GO:0016791">
    <property type="term" value="F:phosphatase activity"/>
    <property type="evidence" value="ECO:0007669"/>
    <property type="project" value="TreeGrafter"/>
</dbReference>
<dbReference type="OrthoDB" id="9781415at2"/>
<dbReference type="Proteomes" id="UP000005096">
    <property type="component" value="Chromosome"/>
</dbReference>
<accession>E3D0P5</accession>
<feature type="binding site" evidence="4">
    <location>
        <position position="57"/>
    </location>
    <ligand>
        <name>substrate</name>
    </ligand>
</feature>
<feature type="binding site" evidence="4">
    <location>
        <begin position="7"/>
        <end position="14"/>
    </location>
    <ligand>
        <name>substrate</name>
    </ligand>
</feature>
<dbReference type="STRING" id="584708.Apau_1447"/>
<proteinExistence type="predicted"/>
<dbReference type="PIRSF" id="PIRSF000709">
    <property type="entry name" value="6PFK_2-Ptase"/>
    <property type="match status" value="1"/>
</dbReference>
<feature type="active site" description="Tele-phosphohistidine intermediate" evidence="3">
    <location>
        <position position="8"/>
    </location>
</feature>
<dbReference type="HOGENOM" id="CLU_033323_8_4_0"/>
<dbReference type="InterPro" id="IPR013078">
    <property type="entry name" value="His_Pase_superF_clade-1"/>
</dbReference>
<dbReference type="eggNOG" id="COG0406">
    <property type="taxonomic scope" value="Bacteria"/>
</dbReference>
<dbReference type="InterPro" id="IPR050275">
    <property type="entry name" value="PGM_Phosphatase"/>
</dbReference>
<organism evidence="5 6">
    <name type="scientific">Aminomonas paucivorans DSM 12260</name>
    <dbReference type="NCBI Taxonomy" id="584708"/>
    <lineage>
        <taxon>Bacteria</taxon>
        <taxon>Thermotogati</taxon>
        <taxon>Synergistota</taxon>
        <taxon>Synergistia</taxon>
        <taxon>Synergistales</taxon>
        <taxon>Synergistaceae</taxon>
        <taxon>Aminomonas</taxon>
    </lineage>
</organism>
<dbReference type="PROSITE" id="PS00175">
    <property type="entry name" value="PG_MUTASE"/>
    <property type="match status" value="1"/>
</dbReference>
<evidence type="ECO:0000256" key="3">
    <source>
        <dbReference type="PIRSR" id="PIRSR613078-1"/>
    </source>
</evidence>
<dbReference type="PaxDb" id="584708-Apau_1447"/>
<evidence type="ECO:0000256" key="4">
    <source>
        <dbReference type="PIRSR" id="PIRSR613078-2"/>
    </source>
</evidence>
<keyword evidence="2" id="KW-0413">Isomerase</keyword>
<dbReference type="RefSeq" id="WP_006301070.1">
    <property type="nucleotide sequence ID" value="NZ_CM001022.1"/>
</dbReference>
<dbReference type="CDD" id="cd07067">
    <property type="entry name" value="HP_PGM_like"/>
    <property type="match status" value="1"/>
</dbReference>
<feature type="active site" description="Proton donor/acceptor" evidence="3">
    <location>
        <position position="83"/>
    </location>
</feature>